<feature type="region of interest" description="Disordered" evidence="1">
    <location>
        <begin position="40"/>
        <end position="60"/>
    </location>
</feature>
<protein>
    <submittedName>
        <fullName evidence="4">Uncharacterized protein</fullName>
    </submittedName>
</protein>
<feature type="chain" id="PRO_5042016719" evidence="2">
    <location>
        <begin position="20"/>
        <end position="354"/>
    </location>
</feature>
<name>A0AAF3F7N7_9BILA</name>
<evidence type="ECO:0000313" key="3">
    <source>
        <dbReference type="Proteomes" id="UP000887575"/>
    </source>
</evidence>
<dbReference type="WBParaSite" id="MBELARI_LOCUS2902">
    <property type="protein sequence ID" value="MBELARI_LOCUS2902"/>
    <property type="gene ID" value="MBELARI_LOCUS2902"/>
</dbReference>
<keyword evidence="3" id="KW-1185">Reference proteome</keyword>
<reference evidence="4" key="1">
    <citation type="submission" date="2024-02" db="UniProtKB">
        <authorList>
            <consortium name="WormBaseParasite"/>
        </authorList>
    </citation>
    <scope>IDENTIFICATION</scope>
</reference>
<organism evidence="3 4">
    <name type="scientific">Mesorhabditis belari</name>
    <dbReference type="NCBI Taxonomy" id="2138241"/>
    <lineage>
        <taxon>Eukaryota</taxon>
        <taxon>Metazoa</taxon>
        <taxon>Ecdysozoa</taxon>
        <taxon>Nematoda</taxon>
        <taxon>Chromadorea</taxon>
        <taxon>Rhabditida</taxon>
        <taxon>Rhabditina</taxon>
        <taxon>Rhabditomorpha</taxon>
        <taxon>Rhabditoidea</taxon>
        <taxon>Rhabditidae</taxon>
        <taxon>Mesorhabditinae</taxon>
        <taxon>Mesorhabditis</taxon>
    </lineage>
</organism>
<keyword evidence="2" id="KW-0732">Signal</keyword>
<dbReference type="AlphaFoldDB" id="A0AAF3F7N7"/>
<accession>A0AAF3F7N7</accession>
<dbReference type="SUPFAM" id="SSF48056">
    <property type="entry name" value="Di-copper centre-containing domain"/>
    <property type="match status" value="1"/>
</dbReference>
<dbReference type="InterPro" id="IPR008922">
    <property type="entry name" value="Di-copper_centre_dom_sf"/>
</dbReference>
<evidence type="ECO:0000256" key="1">
    <source>
        <dbReference type="SAM" id="MobiDB-lite"/>
    </source>
</evidence>
<proteinExistence type="predicted"/>
<evidence type="ECO:0000256" key="2">
    <source>
        <dbReference type="SAM" id="SignalP"/>
    </source>
</evidence>
<feature type="compositionally biased region" description="Basic and acidic residues" evidence="1">
    <location>
        <begin position="41"/>
        <end position="51"/>
    </location>
</feature>
<feature type="signal peptide" evidence="2">
    <location>
        <begin position="1"/>
        <end position="19"/>
    </location>
</feature>
<dbReference type="Proteomes" id="UP000887575">
    <property type="component" value="Unassembled WGS sequence"/>
</dbReference>
<sequence>MRLIHLFLCLFIAFDRVLTQIDVPIESLLDAVDESDDDMEEAKKELKKLDSDGNDDELPDEKSTIEFARDCNKVNETDNKEICMMVQKWSTRVHKEVVKRKAECAQLDLQLLSQRRSKRTLNRFGMAFDRNVSLAAHCRLRQMRQKTLTQRKKNERKRLQKLKGLISDQDLKYFADARLNARKIEQDTAAVLSAARAKLRELVGLNTVDQSMIEAQRKVVAKTQQDHRETVKMWQETVKEHNMAKVRYAELHPKAANRANPKTNRRTKRAIIALPKVNALAIDANATSYQECFTMKCLCKFWNGTATVPCMYKGVLLTKAIRKEYHTLTNVERNRYHAALKALKANGVYDTFGE</sequence>
<evidence type="ECO:0000313" key="4">
    <source>
        <dbReference type="WBParaSite" id="MBELARI_LOCUS2902"/>
    </source>
</evidence>